<feature type="non-terminal residue" evidence="2">
    <location>
        <position position="1"/>
    </location>
</feature>
<evidence type="ECO:0000313" key="3">
    <source>
        <dbReference type="Proteomes" id="UP000676336"/>
    </source>
</evidence>
<accession>A0A8S2ZD65</accession>
<organism evidence="2 3">
    <name type="scientific">Rotaria magnacalcarata</name>
    <dbReference type="NCBI Taxonomy" id="392030"/>
    <lineage>
        <taxon>Eukaryota</taxon>
        <taxon>Metazoa</taxon>
        <taxon>Spiralia</taxon>
        <taxon>Gnathifera</taxon>
        <taxon>Rotifera</taxon>
        <taxon>Eurotatoria</taxon>
        <taxon>Bdelloidea</taxon>
        <taxon>Philodinida</taxon>
        <taxon>Philodinidae</taxon>
        <taxon>Rotaria</taxon>
    </lineage>
</organism>
<evidence type="ECO:0000256" key="1">
    <source>
        <dbReference type="SAM" id="MobiDB-lite"/>
    </source>
</evidence>
<protein>
    <submittedName>
        <fullName evidence="2">Uncharacterized protein</fullName>
    </submittedName>
</protein>
<comment type="caution">
    <text evidence="2">The sequence shown here is derived from an EMBL/GenBank/DDBJ whole genome shotgun (WGS) entry which is preliminary data.</text>
</comment>
<proteinExistence type="predicted"/>
<feature type="compositionally biased region" description="Polar residues" evidence="1">
    <location>
        <begin position="19"/>
        <end position="35"/>
    </location>
</feature>
<dbReference type="EMBL" id="CAJOBI010107691">
    <property type="protein sequence ID" value="CAF4618671.1"/>
    <property type="molecule type" value="Genomic_DNA"/>
</dbReference>
<sequence length="113" mass="12725">PPDIPEQIISPHDYHRLPSMSSHQNDTTARVSTHTLHNDEHNGSFEDEEMDDEHIHAIDHPDGQYKQQLNVGAMTKAYALYDFNGKCNGANIRLLVLVLFLSENFQADSSHSG</sequence>
<reference evidence="2" key="1">
    <citation type="submission" date="2021-02" db="EMBL/GenBank/DDBJ databases">
        <authorList>
            <person name="Nowell W R."/>
        </authorList>
    </citation>
    <scope>NUCLEOTIDE SEQUENCE</scope>
</reference>
<feature type="region of interest" description="Disordered" evidence="1">
    <location>
        <begin position="1"/>
        <end position="51"/>
    </location>
</feature>
<dbReference type="AlphaFoldDB" id="A0A8S2ZD65"/>
<name>A0A8S2ZD65_9BILA</name>
<gene>
    <name evidence="2" type="ORF">SMN809_LOCUS39790</name>
</gene>
<dbReference type="Proteomes" id="UP000676336">
    <property type="component" value="Unassembled WGS sequence"/>
</dbReference>
<evidence type="ECO:0000313" key="2">
    <source>
        <dbReference type="EMBL" id="CAF4618671.1"/>
    </source>
</evidence>